<dbReference type="AlphaFoldDB" id="A0A7J6TE36"/>
<name>A0A7J6TE36_PEROL</name>
<comment type="caution">
    <text evidence="1">The sequence shown here is derived from an EMBL/GenBank/DDBJ whole genome shotgun (WGS) entry which is preliminary data.</text>
</comment>
<protein>
    <submittedName>
        <fullName evidence="1">Uncharacterized protein</fullName>
    </submittedName>
</protein>
<dbReference type="Proteomes" id="UP000553632">
    <property type="component" value="Unassembled WGS sequence"/>
</dbReference>
<reference evidence="1 2" key="1">
    <citation type="submission" date="2020-04" db="EMBL/GenBank/DDBJ databases">
        <title>Perkinsus olseni comparative genomics.</title>
        <authorList>
            <person name="Bogema D.R."/>
        </authorList>
    </citation>
    <scope>NUCLEOTIDE SEQUENCE [LARGE SCALE GENOMIC DNA]</scope>
    <source>
        <strain evidence="1 2">ATCC PRA-207</strain>
    </source>
</reference>
<keyword evidence="2" id="KW-1185">Reference proteome</keyword>
<gene>
    <name evidence="1" type="ORF">FOZ63_029697</name>
</gene>
<accession>A0A7J6TE36</accession>
<sequence length="122" mass="13827">YIAKFRGQIHQFANYVLKNAAFSTLPEEIRETLSSSIHALERRVPFDLPYSGYLNNHPEPMQDVSTDDALNDVLDIYIPRQLHYTLPGEVNRSAINWESRLAILFLTGRKPSAVGLVLDSTP</sequence>
<evidence type="ECO:0000313" key="1">
    <source>
        <dbReference type="EMBL" id="KAF4743548.1"/>
    </source>
</evidence>
<feature type="non-terminal residue" evidence="1">
    <location>
        <position position="122"/>
    </location>
</feature>
<dbReference type="EMBL" id="JABANO010011395">
    <property type="protein sequence ID" value="KAF4743548.1"/>
    <property type="molecule type" value="Genomic_DNA"/>
</dbReference>
<proteinExistence type="predicted"/>
<organism evidence="1 2">
    <name type="scientific">Perkinsus olseni</name>
    <name type="common">Perkinsus atlanticus</name>
    <dbReference type="NCBI Taxonomy" id="32597"/>
    <lineage>
        <taxon>Eukaryota</taxon>
        <taxon>Sar</taxon>
        <taxon>Alveolata</taxon>
        <taxon>Perkinsozoa</taxon>
        <taxon>Perkinsea</taxon>
        <taxon>Perkinsida</taxon>
        <taxon>Perkinsidae</taxon>
        <taxon>Perkinsus</taxon>
    </lineage>
</organism>
<evidence type="ECO:0000313" key="2">
    <source>
        <dbReference type="Proteomes" id="UP000553632"/>
    </source>
</evidence>